<reference evidence="5 6" key="2">
    <citation type="journal article" date="2019" name="G3 (Bethesda)">
        <title>Hybrid Assembly of the Genome of the Entomopathogenic Nematode Steinernema carpocapsae Identifies the X-Chromosome.</title>
        <authorList>
            <person name="Serra L."/>
            <person name="Macchietto M."/>
            <person name="Macias-Munoz A."/>
            <person name="McGill C.J."/>
            <person name="Rodriguez I.M."/>
            <person name="Rodriguez B."/>
            <person name="Murad R."/>
            <person name="Mortazavi A."/>
        </authorList>
    </citation>
    <scope>NUCLEOTIDE SEQUENCE [LARGE SCALE GENOMIC DNA]</scope>
    <source>
        <strain evidence="5 6">ALL</strain>
    </source>
</reference>
<reference evidence="5 6" key="1">
    <citation type="journal article" date="2015" name="Genome Biol.">
        <title>Comparative genomics of Steinernema reveals deeply conserved gene regulatory networks.</title>
        <authorList>
            <person name="Dillman A.R."/>
            <person name="Macchietto M."/>
            <person name="Porter C.F."/>
            <person name="Rogers A."/>
            <person name="Williams B."/>
            <person name="Antoshechkin I."/>
            <person name="Lee M.M."/>
            <person name="Goodwin Z."/>
            <person name="Lu X."/>
            <person name="Lewis E.E."/>
            <person name="Goodrich-Blair H."/>
            <person name="Stock S.P."/>
            <person name="Adams B.J."/>
            <person name="Sternberg P.W."/>
            <person name="Mortazavi A."/>
        </authorList>
    </citation>
    <scope>NUCLEOTIDE SEQUENCE [LARGE SCALE GENOMIC DNA]</scope>
    <source>
        <strain evidence="5 6">ALL</strain>
    </source>
</reference>
<sequence length="126" mass="13642">MENGMVCSNSGVCECGKCVCNEGFTGLTCGVEEHSQDIVEEHDDEQSSEEHEMDGDEQVHEDMTHEHEHDDDKERETNGIGALPPVTEEGTMVTDENPAEEKAEAASGASSMVISSVLVLATVFLR</sequence>
<evidence type="ECO:0000256" key="3">
    <source>
        <dbReference type="SAM" id="MobiDB-lite"/>
    </source>
</evidence>
<dbReference type="InterPro" id="IPR013111">
    <property type="entry name" value="EGF_extracell"/>
</dbReference>
<evidence type="ECO:0000313" key="6">
    <source>
        <dbReference type="Proteomes" id="UP000298663"/>
    </source>
</evidence>
<dbReference type="Gene3D" id="2.10.25.10">
    <property type="entry name" value="Laminin"/>
    <property type="match status" value="1"/>
</dbReference>
<proteinExistence type="predicted"/>
<organism evidence="5 6">
    <name type="scientific">Steinernema carpocapsae</name>
    <name type="common">Entomopathogenic nematode</name>
    <dbReference type="NCBI Taxonomy" id="34508"/>
    <lineage>
        <taxon>Eukaryota</taxon>
        <taxon>Metazoa</taxon>
        <taxon>Ecdysozoa</taxon>
        <taxon>Nematoda</taxon>
        <taxon>Chromadorea</taxon>
        <taxon>Rhabditida</taxon>
        <taxon>Tylenchina</taxon>
        <taxon>Panagrolaimomorpha</taxon>
        <taxon>Strongyloidoidea</taxon>
        <taxon>Steinernematidae</taxon>
        <taxon>Steinernema</taxon>
    </lineage>
</organism>
<dbReference type="OrthoDB" id="410592at2759"/>
<feature type="region of interest" description="Disordered" evidence="3">
    <location>
        <begin position="36"/>
        <end position="109"/>
    </location>
</feature>
<accession>A0A4U5MUF7</accession>
<feature type="domain" description="Epidermal growth factor-like" evidence="4">
    <location>
        <begin position="4"/>
        <end position="29"/>
    </location>
</feature>
<dbReference type="InterPro" id="IPR057243">
    <property type="entry name" value="Integrin_I-EGF_CS"/>
</dbReference>
<evidence type="ECO:0000256" key="1">
    <source>
        <dbReference type="ARBA" id="ARBA00022729"/>
    </source>
</evidence>
<keyword evidence="1" id="KW-0732">Signal</keyword>
<keyword evidence="2" id="KW-1015">Disulfide bond</keyword>
<dbReference type="PROSITE" id="PS00243">
    <property type="entry name" value="I_EGF_1"/>
    <property type="match status" value="1"/>
</dbReference>
<dbReference type="AlphaFoldDB" id="A0A4U5MUF7"/>
<evidence type="ECO:0000313" key="5">
    <source>
        <dbReference type="EMBL" id="TKR73354.1"/>
    </source>
</evidence>
<evidence type="ECO:0000259" key="4">
    <source>
        <dbReference type="Pfam" id="PF07974"/>
    </source>
</evidence>
<comment type="caution">
    <text evidence="5">The sequence shown here is derived from an EMBL/GenBank/DDBJ whole genome shotgun (WGS) entry which is preliminary data.</text>
</comment>
<dbReference type="Pfam" id="PF07974">
    <property type="entry name" value="EGF_2"/>
    <property type="match status" value="1"/>
</dbReference>
<dbReference type="Proteomes" id="UP000298663">
    <property type="component" value="Unassembled WGS sequence"/>
</dbReference>
<evidence type="ECO:0000256" key="2">
    <source>
        <dbReference type="ARBA" id="ARBA00023157"/>
    </source>
</evidence>
<feature type="compositionally biased region" description="Basic and acidic residues" evidence="3">
    <location>
        <begin position="57"/>
        <end position="77"/>
    </location>
</feature>
<keyword evidence="6" id="KW-1185">Reference proteome</keyword>
<name>A0A4U5MUF7_STECR</name>
<dbReference type="SUPFAM" id="SSF57196">
    <property type="entry name" value="EGF/Laminin"/>
    <property type="match status" value="1"/>
</dbReference>
<feature type="compositionally biased region" description="Acidic residues" evidence="3">
    <location>
        <begin position="40"/>
        <end position="56"/>
    </location>
</feature>
<dbReference type="EMBL" id="AZBU02000006">
    <property type="protein sequence ID" value="TKR73354.1"/>
    <property type="molecule type" value="Genomic_DNA"/>
</dbReference>
<protein>
    <recommendedName>
        <fullName evidence="4">Epidermal growth factor-like domain-containing protein</fullName>
    </recommendedName>
</protein>
<gene>
    <name evidence="5" type="ORF">L596_020671</name>
</gene>